<dbReference type="PROSITE" id="PS50822">
    <property type="entry name" value="PIWI"/>
    <property type="match status" value="1"/>
</dbReference>
<dbReference type="PANTHER" id="PTHR22891">
    <property type="entry name" value="EUKARYOTIC TRANSLATION INITIATION FACTOR 2C"/>
    <property type="match status" value="1"/>
</dbReference>
<dbReference type="RefSeq" id="XP_013315656.1">
    <property type="nucleotide sequence ID" value="XM_013460202.1"/>
</dbReference>
<dbReference type="GeneID" id="25329292"/>
<proteinExistence type="predicted"/>
<feature type="compositionally biased region" description="Basic and acidic residues" evidence="1">
    <location>
        <begin position="178"/>
        <end position="188"/>
    </location>
</feature>
<feature type="compositionally biased region" description="Pro residues" evidence="1">
    <location>
        <begin position="35"/>
        <end position="49"/>
    </location>
</feature>
<accession>A0A0D2CY62</accession>
<dbReference type="AlphaFoldDB" id="A0A0D2CY62"/>
<evidence type="ECO:0000259" key="2">
    <source>
        <dbReference type="PROSITE" id="PS50822"/>
    </source>
</evidence>
<evidence type="ECO:0000313" key="3">
    <source>
        <dbReference type="EMBL" id="KIW55072.1"/>
    </source>
</evidence>
<dbReference type="EMBL" id="KN847320">
    <property type="protein sequence ID" value="KIW55072.1"/>
    <property type="molecule type" value="Genomic_DNA"/>
</dbReference>
<dbReference type="Gene3D" id="3.40.50.2300">
    <property type="match status" value="1"/>
</dbReference>
<protein>
    <recommendedName>
        <fullName evidence="2">Piwi domain-containing protein</fullName>
    </recommendedName>
</protein>
<sequence>MSKPPVSYAKVAAGSSSSAPPRQAGSVPRNAQPQQGPPPPGEMIPPTGPPTTTADSRSGRTLNPRATEYQPGSAPISAMTGTASTSSTSTPQQNRTQPLTAPRQGRVLNHREPPIGSAMAASQQQSSLNMRSMSDALPQMQQPAVKPSQTLLANHYGIIIGGYRDLYRYDLEFKRIPKQNDPEMQDSKKAKKNKAGDGIGRPKKKRIVWLLMRQLKNANPKIPLATNYSTQIIAAGTFPKPDGIPWTIPIIYFDEYLEEPGPDPETFEVVITGPKVLSITRLMQYLDQGNASVNRNNYFDEEDTVAALNLVFSYRPYQRCFPGLNSEPTLTTQTGTTFYGVTRYMPKSQVVTSDTGPPQEPPQLGGLDSMVGFARSVRAISCPLGRLNLNINTSSAIFYERGNPENVQSLISAWIWKHARHGQWNEGRSRELSRFLQGLRVWTNFKGERADHYGRITKLARPDPPAWRTPTATSCTMVTSGSQTTESVSQHFRRVYNWNLNQNSFVVVLGDGEHAITVPAEGLYVIPGQINKNTIELPSGAIREPWENRNLIEEYGRSVFLGADRREGGALEFGLQLEYEMLKVAVTGLDIPGIEYGNSRVKPFKCRQGSWDLMETKYFRPAIRQERTWTCLDLYAADSERSPVQALASFKDAFASALVNHGLTNYWHRGDELGESHLRLPHNPLPGIFDAAKLGHQYDTIHKRLAKEKAAGSNLVLVLLPSKNIELYSAIKKAADQEVGIATICHVKGRGIPKTSPQLHSNLTMKANLKLSRTSVNQRLYSKGKILTNRTMIIGIDVTHPGSSALTDSPSIAAVVGSVDDEFAQWPVSFNVNYPLPKDEDRKDGKRKQANEQVLDLKELVYQRLKAYYDYKGRRQIPDKLIVYRDGLSESQFEMCRTQELPKIQAALSQIVQQYGVSGAVNPPILLICAVKRHHTRLYRHQHTHSNLLINGKNNNQNPLPGTLVTSGITYGRGQDFFLISQNAIKGTARPTHYVVLSNESNHHLQDIAQMTHNLCFLFGRATRSVGVCPAAYYADLAADRARCYARHIYNPAEKRQFDRGSDRLNLDIAADLQETMFYI</sequence>
<dbReference type="Pfam" id="PF02171">
    <property type="entry name" value="Piwi"/>
    <property type="match status" value="1"/>
</dbReference>
<feature type="compositionally biased region" description="Low complexity" evidence="1">
    <location>
        <begin position="77"/>
        <end position="90"/>
    </location>
</feature>
<dbReference type="SUPFAM" id="SSF101690">
    <property type="entry name" value="PAZ domain"/>
    <property type="match status" value="1"/>
</dbReference>
<feature type="region of interest" description="Disordered" evidence="1">
    <location>
        <begin position="1"/>
        <end position="111"/>
    </location>
</feature>
<dbReference type="SUPFAM" id="SSF53098">
    <property type="entry name" value="Ribonuclease H-like"/>
    <property type="match status" value="1"/>
</dbReference>
<dbReference type="Pfam" id="PF16486">
    <property type="entry name" value="ArgoN"/>
    <property type="match status" value="1"/>
</dbReference>
<feature type="region of interest" description="Disordered" evidence="1">
    <location>
        <begin position="178"/>
        <end position="200"/>
    </location>
</feature>
<dbReference type="GO" id="GO:0003676">
    <property type="term" value="F:nucleic acid binding"/>
    <property type="evidence" value="ECO:0007669"/>
    <property type="project" value="InterPro"/>
</dbReference>
<dbReference type="HOGENOM" id="CLU_004544_4_1_1"/>
<keyword evidence="4" id="KW-1185">Reference proteome</keyword>
<dbReference type="STRING" id="348802.A0A0D2CY62"/>
<dbReference type="InterPro" id="IPR012337">
    <property type="entry name" value="RNaseH-like_sf"/>
</dbReference>
<organism evidence="3 4">
    <name type="scientific">Exophiala xenobiotica</name>
    <dbReference type="NCBI Taxonomy" id="348802"/>
    <lineage>
        <taxon>Eukaryota</taxon>
        <taxon>Fungi</taxon>
        <taxon>Dikarya</taxon>
        <taxon>Ascomycota</taxon>
        <taxon>Pezizomycotina</taxon>
        <taxon>Eurotiomycetes</taxon>
        <taxon>Chaetothyriomycetidae</taxon>
        <taxon>Chaetothyriales</taxon>
        <taxon>Herpotrichiellaceae</taxon>
        <taxon>Exophiala</taxon>
    </lineage>
</organism>
<evidence type="ECO:0000256" key="1">
    <source>
        <dbReference type="SAM" id="MobiDB-lite"/>
    </source>
</evidence>
<dbReference type="SMART" id="SM00950">
    <property type="entry name" value="Piwi"/>
    <property type="match status" value="1"/>
</dbReference>
<dbReference type="Proteomes" id="UP000054342">
    <property type="component" value="Unassembled WGS sequence"/>
</dbReference>
<gene>
    <name evidence="3" type="ORF">PV05_07384</name>
</gene>
<dbReference type="InterPro" id="IPR003165">
    <property type="entry name" value="Piwi"/>
</dbReference>
<dbReference type="Gene3D" id="3.30.420.10">
    <property type="entry name" value="Ribonuclease H-like superfamily/Ribonuclease H"/>
    <property type="match status" value="1"/>
</dbReference>
<dbReference type="InterPro" id="IPR036085">
    <property type="entry name" value="PAZ_dom_sf"/>
</dbReference>
<dbReference type="Gene3D" id="2.170.260.10">
    <property type="entry name" value="paz domain"/>
    <property type="match status" value="1"/>
</dbReference>
<dbReference type="OrthoDB" id="10252740at2759"/>
<evidence type="ECO:0000313" key="4">
    <source>
        <dbReference type="Proteomes" id="UP000054342"/>
    </source>
</evidence>
<dbReference type="InterPro" id="IPR032474">
    <property type="entry name" value="Argonaute_N"/>
</dbReference>
<dbReference type="InterPro" id="IPR036397">
    <property type="entry name" value="RNaseH_sf"/>
</dbReference>
<reference evidence="3 4" key="1">
    <citation type="submission" date="2015-01" db="EMBL/GenBank/DDBJ databases">
        <title>The Genome Sequence of Exophiala xenobiotica CBS118157.</title>
        <authorList>
            <consortium name="The Broad Institute Genomics Platform"/>
            <person name="Cuomo C."/>
            <person name="de Hoog S."/>
            <person name="Gorbushina A."/>
            <person name="Stielow B."/>
            <person name="Teixiera M."/>
            <person name="Abouelleil A."/>
            <person name="Chapman S.B."/>
            <person name="Priest M."/>
            <person name="Young S.K."/>
            <person name="Wortman J."/>
            <person name="Nusbaum C."/>
            <person name="Birren B."/>
        </authorList>
    </citation>
    <scope>NUCLEOTIDE SEQUENCE [LARGE SCALE GENOMIC DNA]</scope>
    <source>
        <strain evidence="3 4">CBS 118157</strain>
    </source>
</reference>
<feature type="domain" description="Piwi" evidence="2">
    <location>
        <begin position="715"/>
        <end position="1047"/>
    </location>
</feature>
<name>A0A0D2CY62_9EURO</name>